<evidence type="ECO:0000313" key="7">
    <source>
        <dbReference type="EMBL" id="QMW24333.1"/>
    </source>
</evidence>
<dbReference type="SUPFAM" id="SSF51735">
    <property type="entry name" value="NAD(P)-binding Rossmann-fold domains"/>
    <property type="match status" value="1"/>
</dbReference>
<evidence type="ECO:0000256" key="4">
    <source>
        <dbReference type="PIRSR" id="PIRSR000103-1"/>
    </source>
</evidence>
<accession>A0A7G5ILU1</accession>
<evidence type="ECO:0000256" key="1">
    <source>
        <dbReference type="ARBA" id="ARBA00009080"/>
    </source>
</evidence>
<evidence type="ECO:0000313" key="8">
    <source>
        <dbReference type="Proteomes" id="UP000515292"/>
    </source>
</evidence>
<dbReference type="PROSITE" id="PS00895">
    <property type="entry name" value="3_HYDROXYISOBUT_DH"/>
    <property type="match status" value="1"/>
</dbReference>
<evidence type="ECO:0000259" key="6">
    <source>
        <dbReference type="Pfam" id="PF14833"/>
    </source>
</evidence>
<dbReference type="InterPro" id="IPR036291">
    <property type="entry name" value="NAD(P)-bd_dom_sf"/>
</dbReference>
<keyword evidence="2" id="KW-0560">Oxidoreductase</keyword>
<dbReference type="InterPro" id="IPR008927">
    <property type="entry name" value="6-PGluconate_DH-like_C_sf"/>
</dbReference>
<dbReference type="GO" id="GO:0050661">
    <property type="term" value="F:NADP binding"/>
    <property type="evidence" value="ECO:0007669"/>
    <property type="project" value="InterPro"/>
</dbReference>
<dbReference type="PIRSF" id="PIRSF000103">
    <property type="entry name" value="HIBADH"/>
    <property type="match status" value="1"/>
</dbReference>
<dbReference type="RefSeq" id="WP_182298181.1">
    <property type="nucleotide sequence ID" value="NZ_CP059851.1"/>
</dbReference>
<feature type="domain" description="3-hydroxyisobutyrate dehydrogenase-like NAD-binding" evidence="6">
    <location>
        <begin position="164"/>
        <end position="283"/>
    </location>
</feature>
<dbReference type="Gene3D" id="1.10.1040.10">
    <property type="entry name" value="N-(1-d-carboxylethyl)-l-norvaline Dehydrogenase, domain 2"/>
    <property type="match status" value="1"/>
</dbReference>
<dbReference type="Pfam" id="PF14833">
    <property type="entry name" value="NAD_binding_11"/>
    <property type="match status" value="1"/>
</dbReference>
<dbReference type="PANTHER" id="PTHR43060:SF15">
    <property type="entry name" value="3-HYDROXYISOBUTYRATE DEHYDROGENASE-LIKE 1, MITOCHONDRIAL-RELATED"/>
    <property type="match status" value="1"/>
</dbReference>
<dbReference type="EMBL" id="CP059851">
    <property type="protein sequence ID" value="QMW24333.1"/>
    <property type="molecule type" value="Genomic_DNA"/>
</dbReference>
<dbReference type="SUPFAM" id="SSF48179">
    <property type="entry name" value="6-phosphogluconate dehydrogenase C-terminal domain-like"/>
    <property type="match status" value="1"/>
</dbReference>
<evidence type="ECO:0000259" key="5">
    <source>
        <dbReference type="Pfam" id="PF03446"/>
    </source>
</evidence>
<dbReference type="InterPro" id="IPR013328">
    <property type="entry name" value="6PGD_dom2"/>
</dbReference>
<dbReference type="Pfam" id="PF03446">
    <property type="entry name" value="NAD_binding_2"/>
    <property type="match status" value="1"/>
</dbReference>
<evidence type="ECO:0000256" key="3">
    <source>
        <dbReference type="ARBA" id="ARBA00023027"/>
    </source>
</evidence>
<name>A0A7G5ILU1_9SPHN</name>
<dbReference type="Gene3D" id="3.40.50.720">
    <property type="entry name" value="NAD(P)-binding Rossmann-like Domain"/>
    <property type="match status" value="1"/>
</dbReference>
<dbReference type="GO" id="GO:0016054">
    <property type="term" value="P:organic acid catabolic process"/>
    <property type="evidence" value="ECO:0007669"/>
    <property type="project" value="UniProtKB-ARBA"/>
</dbReference>
<keyword evidence="8" id="KW-1185">Reference proteome</keyword>
<evidence type="ECO:0000256" key="2">
    <source>
        <dbReference type="ARBA" id="ARBA00023002"/>
    </source>
</evidence>
<feature type="active site" evidence="4">
    <location>
        <position position="170"/>
    </location>
</feature>
<dbReference type="GO" id="GO:0016491">
    <property type="term" value="F:oxidoreductase activity"/>
    <property type="evidence" value="ECO:0007669"/>
    <property type="project" value="UniProtKB-KW"/>
</dbReference>
<sequence>MAKLGFIGLGVMGAPMARHLATAGHGVAVFNRTRGKAEAWVAAHGGAVAASPAEAARDADVVLCCVGNDSDVRAVTLGADGALGVMKPGALFIDHSTVSAEMARELAAVRNDLLVVDAPVSGGQAGAEGGTLTIMCGGSQEAFAAAEPVMAAYARRIGHMGPAGSGQLAKMVNQIAIAGVVQGLAEALHFADRAGLDATAVVDVISKGAAQSWQMDNRAATMIEGRFDFGFAVDWMRKDLGLVLAEARRNGARLPLTALVDQFYADVQAMGGGRDDTSSLIRRL</sequence>
<dbReference type="KEGG" id="sand:H3309_07740"/>
<gene>
    <name evidence="7" type="ORF">H3309_07740</name>
</gene>
<feature type="domain" description="6-phosphogluconate dehydrogenase NADP-binding" evidence="5">
    <location>
        <begin position="3"/>
        <end position="161"/>
    </location>
</feature>
<proteinExistence type="inferred from homology"/>
<dbReference type="InterPro" id="IPR002204">
    <property type="entry name" value="3-OH-isobutyrate_DH-rel_CS"/>
</dbReference>
<comment type="similarity">
    <text evidence="1">Belongs to the HIBADH-related family.</text>
</comment>
<protein>
    <submittedName>
        <fullName evidence="7">NAD(P)-dependent oxidoreductase</fullName>
    </submittedName>
</protein>
<keyword evidence="3" id="KW-0520">NAD</keyword>
<dbReference type="PANTHER" id="PTHR43060">
    <property type="entry name" value="3-HYDROXYISOBUTYRATE DEHYDROGENASE-LIKE 1, MITOCHONDRIAL-RELATED"/>
    <property type="match status" value="1"/>
</dbReference>
<dbReference type="InterPro" id="IPR006115">
    <property type="entry name" value="6PGDH_NADP-bd"/>
</dbReference>
<dbReference type="InterPro" id="IPR015815">
    <property type="entry name" value="HIBADH-related"/>
</dbReference>
<dbReference type="GO" id="GO:0051287">
    <property type="term" value="F:NAD binding"/>
    <property type="evidence" value="ECO:0007669"/>
    <property type="project" value="InterPro"/>
</dbReference>
<dbReference type="Proteomes" id="UP000515292">
    <property type="component" value="Chromosome"/>
</dbReference>
<dbReference type="InterPro" id="IPR029154">
    <property type="entry name" value="HIBADH-like_NADP-bd"/>
</dbReference>
<dbReference type="AlphaFoldDB" id="A0A7G5ILU1"/>
<reference evidence="7 8" key="1">
    <citation type="submission" date="2020-07" db="EMBL/GenBank/DDBJ databases">
        <title>Complete genome sequence for Sandaracinobacter sp. M6.</title>
        <authorList>
            <person name="Tang Y."/>
            <person name="Liu Q."/>
            <person name="Guo Z."/>
            <person name="Lei P."/>
            <person name="Huang B."/>
        </authorList>
    </citation>
    <scope>NUCLEOTIDE SEQUENCE [LARGE SCALE GENOMIC DNA]</scope>
    <source>
        <strain evidence="7 8">M6</strain>
    </source>
</reference>
<organism evidence="7 8">
    <name type="scientific">Sandaracinobacteroides saxicola</name>
    <dbReference type="NCBI Taxonomy" id="2759707"/>
    <lineage>
        <taxon>Bacteria</taxon>
        <taxon>Pseudomonadati</taxon>
        <taxon>Pseudomonadota</taxon>
        <taxon>Alphaproteobacteria</taxon>
        <taxon>Sphingomonadales</taxon>
        <taxon>Sphingosinicellaceae</taxon>
        <taxon>Sandaracinobacteroides</taxon>
    </lineage>
</organism>